<protein>
    <recommendedName>
        <fullName evidence="5">Calcineurin-like phosphoesterase domain-containing protein</fullName>
    </recommendedName>
</protein>
<evidence type="ECO:0000256" key="2">
    <source>
        <dbReference type="ARBA" id="ARBA00022801"/>
    </source>
</evidence>
<dbReference type="PANTHER" id="PTHR42988">
    <property type="entry name" value="PHOSPHOHYDROLASE"/>
    <property type="match status" value="1"/>
</dbReference>
<dbReference type="GO" id="GO:0016787">
    <property type="term" value="F:hydrolase activity"/>
    <property type="evidence" value="ECO:0007669"/>
    <property type="project" value="UniProtKB-KW"/>
</dbReference>
<evidence type="ECO:0000256" key="4">
    <source>
        <dbReference type="ARBA" id="ARBA00025742"/>
    </source>
</evidence>
<name>A0A7V3YI28_9BACT</name>
<dbReference type="InterPro" id="IPR004843">
    <property type="entry name" value="Calcineurin-like_PHP"/>
</dbReference>
<dbReference type="SUPFAM" id="SSF56300">
    <property type="entry name" value="Metallo-dependent phosphatases"/>
    <property type="match status" value="1"/>
</dbReference>
<dbReference type="AlphaFoldDB" id="A0A7V3YI28"/>
<dbReference type="PANTHER" id="PTHR42988:SF2">
    <property type="entry name" value="CYCLIC NUCLEOTIDE PHOSPHODIESTERASE CBUA0032-RELATED"/>
    <property type="match status" value="1"/>
</dbReference>
<accession>A0A7V3YI28</accession>
<evidence type="ECO:0000259" key="5">
    <source>
        <dbReference type="Pfam" id="PF00149"/>
    </source>
</evidence>
<keyword evidence="2" id="KW-0378">Hydrolase</keyword>
<proteinExistence type="inferred from homology"/>
<feature type="domain" description="Calcineurin-like phosphoesterase" evidence="5">
    <location>
        <begin position="30"/>
        <end position="249"/>
    </location>
</feature>
<dbReference type="InterPro" id="IPR050884">
    <property type="entry name" value="CNP_phosphodiesterase-III"/>
</dbReference>
<evidence type="ECO:0000256" key="1">
    <source>
        <dbReference type="ARBA" id="ARBA00022723"/>
    </source>
</evidence>
<organism evidence="6">
    <name type="scientific">Candidatus Caldatribacterium californiense</name>
    <dbReference type="NCBI Taxonomy" id="1454726"/>
    <lineage>
        <taxon>Bacteria</taxon>
        <taxon>Pseudomonadati</taxon>
        <taxon>Atribacterota</taxon>
        <taxon>Atribacteria</taxon>
        <taxon>Atribacterales</taxon>
        <taxon>Candidatus Caldatribacteriaceae</taxon>
        <taxon>Candidatus Caldatribacterium</taxon>
    </lineage>
</organism>
<dbReference type="Pfam" id="PF00149">
    <property type="entry name" value="Metallophos"/>
    <property type="match status" value="1"/>
</dbReference>
<keyword evidence="3" id="KW-0408">Iron</keyword>
<dbReference type="Gene3D" id="3.60.21.10">
    <property type="match status" value="1"/>
</dbReference>
<keyword evidence="1" id="KW-0479">Metal-binding</keyword>
<dbReference type="EMBL" id="DTFV01000126">
    <property type="protein sequence ID" value="HGI31400.1"/>
    <property type="molecule type" value="Genomic_DNA"/>
</dbReference>
<comment type="similarity">
    <text evidence="4">Belongs to the cyclic nucleotide phosphodiesterase class-III family.</text>
</comment>
<dbReference type="InterPro" id="IPR029052">
    <property type="entry name" value="Metallo-depent_PP-like"/>
</dbReference>
<sequence>MVRKLWVSLVVIMLFWCVVASFAWGFERVKFAVISDPHLSLPAANTKDFVKMEDTSVMLFKEAIDSVNAIPDLDFVILAGDLTKDAEPWNVDLLREMLEEIRVPVYAVLGNHEVSPIPPKDKEAPLATLIGSSKYNVVFALQGFGFNGPQSYWTAEPVPGLLLVGLDTTKVGTWGGKVSPAQLRWLENVLSTNRDKLTIVVGHHLLVPFREEEKKPEWRNFYLENAEEVIALFEKYPQVSFYLCGHRHVSTIPVEKNGIWYIENASTVTYPMSYTVYTLTPQKLEYEVVRLKATPEIWEVAKKTMAEDAFWKPTESASAEETLAYVEAADFVKFSMPVRFQK</sequence>
<evidence type="ECO:0000256" key="3">
    <source>
        <dbReference type="ARBA" id="ARBA00023004"/>
    </source>
</evidence>
<gene>
    <name evidence="6" type="ORF">ENV30_08885</name>
</gene>
<dbReference type="GO" id="GO:0046872">
    <property type="term" value="F:metal ion binding"/>
    <property type="evidence" value="ECO:0007669"/>
    <property type="project" value="UniProtKB-KW"/>
</dbReference>
<reference evidence="6" key="1">
    <citation type="journal article" date="2020" name="mSystems">
        <title>Genome- and Community-Level Interaction Insights into Carbon Utilization and Element Cycling Functions of Hydrothermarchaeota in Hydrothermal Sediment.</title>
        <authorList>
            <person name="Zhou Z."/>
            <person name="Liu Y."/>
            <person name="Xu W."/>
            <person name="Pan J."/>
            <person name="Luo Z.H."/>
            <person name="Li M."/>
        </authorList>
    </citation>
    <scope>NUCLEOTIDE SEQUENCE [LARGE SCALE GENOMIC DNA]</scope>
    <source>
        <strain evidence="6">SpSt-747</strain>
    </source>
</reference>
<comment type="caution">
    <text evidence="6">The sequence shown here is derived from an EMBL/GenBank/DDBJ whole genome shotgun (WGS) entry which is preliminary data.</text>
</comment>
<evidence type="ECO:0000313" key="6">
    <source>
        <dbReference type="EMBL" id="HGI31400.1"/>
    </source>
</evidence>